<feature type="domain" description="Pyridoxamine 5'-phosphate oxidase N-terminal" evidence="2">
    <location>
        <begin position="80"/>
        <end position="196"/>
    </location>
</feature>
<accession>A0ABN3GHU8</accession>
<dbReference type="PANTHER" id="PTHR42815:SF2">
    <property type="entry name" value="FAD-BINDING, PUTATIVE (AFU_ORTHOLOGUE AFUA_6G07600)-RELATED"/>
    <property type="match status" value="1"/>
</dbReference>
<sequence length="254" mass="28456">MGLAGRTGAAREPHRHEPGAEAVAGCEKRFGARRSCRSVRGMDLSAASEIGSVDELTDIIGEPPQRVLDKERPRLHELDRQWLAASPFCLVATSDSEGRCDVSPKGDPAGFTRVLDERTIAVPERPGNRQVDGFRNILRNPHVGLLYFIPGRGDTLRINGRARLLRDAPFFDDLVVKGHRPEVVLLVEIEQVFHHCAKAFLRSGLWNPETWDPDAVTTRARIAKELERPDDSLTELEHYYSPDQYRRTLYDAGA</sequence>
<evidence type="ECO:0000313" key="3">
    <source>
        <dbReference type="EMBL" id="GAA2351781.1"/>
    </source>
</evidence>
<evidence type="ECO:0000256" key="1">
    <source>
        <dbReference type="SAM" id="MobiDB-lite"/>
    </source>
</evidence>
<dbReference type="PANTHER" id="PTHR42815">
    <property type="entry name" value="FAD-BINDING, PUTATIVE (AFU_ORTHOLOGUE AFUA_6G07600)-RELATED"/>
    <property type="match status" value="1"/>
</dbReference>
<protein>
    <submittedName>
        <fullName evidence="3">Pyridoxamine 5'-phosphate oxidase family protein</fullName>
    </submittedName>
</protein>
<dbReference type="Gene3D" id="2.30.110.10">
    <property type="entry name" value="Electron Transport, Fmn-binding Protein, Chain A"/>
    <property type="match status" value="1"/>
</dbReference>
<evidence type="ECO:0000313" key="4">
    <source>
        <dbReference type="Proteomes" id="UP001501218"/>
    </source>
</evidence>
<organism evidence="3 4">
    <name type="scientific">Saccharopolyspora halophila</name>
    <dbReference type="NCBI Taxonomy" id="405551"/>
    <lineage>
        <taxon>Bacteria</taxon>
        <taxon>Bacillati</taxon>
        <taxon>Actinomycetota</taxon>
        <taxon>Actinomycetes</taxon>
        <taxon>Pseudonocardiales</taxon>
        <taxon>Pseudonocardiaceae</taxon>
        <taxon>Saccharopolyspora</taxon>
    </lineage>
</organism>
<evidence type="ECO:0000259" key="2">
    <source>
        <dbReference type="Pfam" id="PF01243"/>
    </source>
</evidence>
<keyword evidence="4" id="KW-1185">Reference proteome</keyword>
<comment type="caution">
    <text evidence="3">The sequence shown here is derived from an EMBL/GenBank/DDBJ whole genome shotgun (WGS) entry which is preliminary data.</text>
</comment>
<dbReference type="InterPro" id="IPR012349">
    <property type="entry name" value="Split_barrel_FMN-bd"/>
</dbReference>
<reference evidence="4" key="1">
    <citation type="journal article" date="2019" name="Int. J. Syst. Evol. Microbiol.">
        <title>The Global Catalogue of Microorganisms (GCM) 10K type strain sequencing project: providing services to taxonomists for standard genome sequencing and annotation.</title>
        <authorList>
            <consortium name="The Broad Institute Genomics Platform"/>
            <consortium name="The Broad Institute Genome Sequencing Center for Infectious Disease"/>
            <person name="Wu L."/>
            <person name="Ma J."/>
        </authorList>
    </citation>
    <scope>NUCLEOTIDE SEQUENCE [LARGE SCALE GENOMIC DNA]</scope>
    <source>
        <strain evidence="4">JCM 16221</strain>
    </source>
</reference>
<feature type="compositionally biased region" description="Basic and acidic residues" evidence="1">
    <location>
        <begin position="9"/>
        <end position="19"/>
    </location>
</feature>
<dbReference type="Pfam" id="PF01243">
    <property type="entry name" value="PNPOx_N"/>
    <property type="match status" value="1"/>
</dbReference>
<dbReference type="Proteomes" id="UP001501218">
    <property type="component" value="Unassembled WGS sequence"/>
</dbReference>
<dbReference type="SUPFAM" id="SSF50475">
    <property type="entry name" value="FMN-binding split barrel"/>
    <property type="match status" value="1"/>
</dbReference>
<proteinExistence type="predicted"/>
<dbReference type="NCBIfam" id="TIGR04025">
    <property type="entry name" value="PPOX_FMN_DR2398"/>
    <property type="match status" value="1"/>
</dbReference>
<dbReference type="InterPro" id="IPR011576">
    <property type="entry name" value="Pyridox_Oxase_N"/>
</dbReference>
<feature type="region of interest" description="Disordered" evidence="1">
    <location>
        <begin position="1"/>
        <end position="21"/>
    </location>
</feature>
<gene>
    <name evidence="3" type="ORF">GCM10009854_32020</name>
</gene>
<dbReference type="EMBL" id="BAAARA010000010">
    <property type="protein sequence ID" value="GAA2351781.1"/>
    <property type="molecule type" value="Genomic_DNA"/>
</dbReference>
<dbReference type="InterPro" id="IPR024029">
    <property type="entry name" value="Pyridox_Oxase_FMN-dep"/>
</dbReference>
<name>A0ABN3GHU8_9PSEU</name>